<keyword evidence="7" id="KW-0093">Biotin biosynthesis</keyword>
<evidence type="ECO:0000313" key="15">
    <source>
        <dbReference type="Proteomes" id="UP000638848"/>
    </source>
</evidence>
<keyword evidence="8 12" id="KW-0663">Pyridoxal phosphate</keyword>
<gene>
    <name evidence="14" type="primary">bioF</name>
    <name evidence="14" type="ORF">GCM10011374_09330</name>
</gene>
<dbReference type="Gene3D" id="3.90.1150.10">
    <property type="entry name" value="Aspartate Aminotransferase, domain 1"/>
    <property type="match status" value="1"/>
</dbReference>
<accession>A0A917GKB3</accession>
<organism evidence="14 15">
    <name type="scientific">Kocuria dechangensis</name>
    <dbReference type="NCBI Taxonomy" id="1176249"/>
    <lineage>
        <taxon>Bacteria</taxon>
        <taxon>Bacillati</taxon>
        <taxon>Actinomycetota</taxon>
        <taxon>Actinomycetes</taxon>
        <taxon>Micrococcales</taxon>
        <taxon>Micrococcaceae</taxon>
        <taxon>Kocuria</taxon>
    </lineage>
</organism>
<comment type="pathway">
    <text evidence="2">Cofactor biosynthesis; biotin biosynthesis.</text>
</comment>
<dbReference type="EC" id="2.3.1.47" evidence="5"/>
<dbReference type="Pfam" id="PF00155">
    <property type="entry name" value="Aminotran_1_2"/>
    <property type="match status" value="1"/>
</dbReference>
<dbReference type="GO" id="GO:0009102">
    <property type="term" value="P:biotin biosynthetic process"/>
    <property type="evidence" value="ECO:0007669"/>
    <property type="project" value="UniProtKB-KW"/>
</dbReference>
<keyword evidence="6" id="KW-0808">Transferase</keyword>
<evidence type="ECO:0000256" key="2">
    <source>
        <dbReference type="ARBA" id="ARBA00004746"/>
    </source>
</evidence>
<proteinExistence type="inferred from homology"/>
<protein>
    <recommendedName>
        <fullName evidence="5">8-amino-7-oxononanoate synthase</fullName>
        <ecNumber evidence="5">2.3.1.47</ecNumber>
    </recommendedName>
    <alternativeName>
        <fullName evidence="9">7-keto-8-amino-pelargonic acid synthase</fullName>
    </alternativeName>
    <alternativeName>
        <fullName evidence="10">8-amino-7-ketopelargonate synthase</fullName>
    </alternativeName>
</protein>
<evidence type="ECO:0000256" key="5">
    <source>
        <dbReference type="ARBA" id="ARBA00013187"/>
    </source>
</evidence>
<dbReference type="Proteomes" id="UP000638848">
    <property type="component" value="Unassembled WGS sequence"/>
</dbReference>
<dbReference type="InterPro" id="IPR001917">
    <property type="entry name" value="Aminotrans_II_pyridoxalP_BS"/>
</dbReference>
<dbReference type="GO" id="GO:0008710">
    <property type="term" value="F:8-amino-7-oxononanoate synthase activity"/>
    <property type="evidence" value="ECO:0007669"/>
    <property type="project" value="UniProtKB-EC"/>
</dbReference>
<comment type="cofactor">
    <cofactor evidence="1 12">
        <name>pyridoxal 5'-phosphate</name>
        <dbReference type="ChEBI" id="CHEBI:597326"/>
    </cofactor>
</comment>
<comment type="catalytic activity">
    <reaction evidence="11">
        <text>6-carboxyhexanoyl-[ACP] + L-alanine + H(+) = (8S)-8-amino-7-oxononanoate + holo-[ACP] + CO2</text>
        <dbReference type="Rhea" id="RHEA:42288"/>
        <dbReference type="Rhea" id="RHEA-COMP:9685"/>
        <dbReference type="Rhea" id="RHEA-COMP:9955"/>
        <dbReference type="ChEBI" id="CHEBI:15378"/>
        <dbReference type="ChEBI" id="CHEBI:16526"/>
        <dbReference type="ChEBI" id="CHEBI:57972"/>
        <dbReference type="ChEBI" id="CHEBI:64479"/>
        <dbReference type="ChEBI" id="CHEBI:78846"/>
        <dbReference type="ChEBI" id="CHEBI:149468"/>
        <dbReference type="EC" id="2.3.1.47"/>
    </reaction>
</comment>
<evidence type="ECO:0000256" key="11">
    <source>
        <dbReference type="ARBA" id="ARBA00047715"/>
    </source>
</evidence>
<dbReference type="InterPro" id="IPR015424">
    <property type="entry name" value="PyrdxlP-dep_Trfase"/>
</dbReference>
<evidence type="ECO:0000256" key="3">
    <source>
        <dbReference type="ARBA" id="ARBA00010008"/>
    </source>
</evidence>
<dbReference type="Gene3D" id="3.40.640.10">
    <property type="entry name" value="Type I PLP-dependent aspartate aminotransferase-like (Major domain)"/>
    <property type="match status" value="1"/>
</dbReference>
<dbReference type="PROSITE" id="PS00599">
    <property type="entry name" value="AA_TRANSFER_CLASS_2"/>
    <property type="match status" value="1"/>
</dbReference>
<dbReference type="InterPro" id="IPR015422">
    <property type="entry name" value="PyrdxlP-dep_Trfase_small"/>
</dbReference>
<comment type="subunit">
    <text evidence="4">Homodimer.</text>
</comment>
<dbReference type="EMBL" id="BMEQ01000003">
    <property type="protein sequence ID" value="GGG49063.1"/>
    <property type="molecule type" value="Genomic_DNA"/>
</dbReference>
<dbReference type="RefSeq" id="WP_229741568.1">
    <property type="nucleotide sequence ID" value="NZ_BMEQ01000003.1"/>
</dbReference>
<reference evidence="14" key="2">
    <citation type="submission" date="2020-09" db="EMBL/GenBank/DDBJ databases">
        <authorList>
            <person name="Sun Q."/>
            <person name="Zhou Y."/>
        </authorList>
    </citation>
    <scope>NUCLEOTIDE SEQUENCE</scope>
    <source>
        <strain evidence="14">CGMCC 1.12187</strain>
    </source>
</reference>
<dbReference type="GO" id="GO:0030170">
    <property type="term" value="F:pyridoxal phosphate binding"/>
    <property type="evidence" value="ECO:0007669"/>
    <property type="project" value="InterPro"/>
</dbReference>
<evidence type="ECO:0000256" key="6">
    <source>
        <dbReference type="ARBA" id="ARBA00022679"/>
    </source>
</evidence>
<reference evidence="14" key="1">
    <citation type="journal article" date="2014" name="Int. J. Syst. Evol. Microbiol.">
        <title>Complete genome sequence of Corynebacterium casei LMG S-19264T (=DSM 44701T), isolated from a smear-ripened cheese.</title>
        <authorList>
            <consortium name="US DOE Joint Genome Institute (JGI-PGF)"/>
            <person name="Walter F."/>
            <person name="Albersmeier A."/>
            <person name="Kalinowski J."/>
            <person name="Ruckert C."/>
        </authorList>
    </citation>
    <scope>NUCLEOTIDE SEQUENCE</scope>
    <source>
        <strain evidence="14">CGMCC 1.12187</strain>
    </source>
</reference>
<evidence type="ECO:0000256" key="8">
    <source>
        <dbReference type="ARBA" id="ARBA00022898"/>
    </source>
</evidence>
<sequence length="386" mass="39273">MTALGAWLADRARVRRARSMVREDRPAPEGALDLASNDYLGLSRDARVLAAAREALDRFGAGARASRLVVGTTPVHRRLEGELCELTGRESALVFSSGYAANTGLLAALGDPGTLLVTDAHVHASLVDGARLSRSPVTVVGHHDVAAVRAALAGRREPRAVVVVESVYSVLGDAAPLAELAAACREHDALLVVDEAHGLGVAGNGRGAVHAAGLAGDEHVAVTVTLSKALGAQGGAVLGPEALREHLVNTARPFVFDTGLAPAPAAAAAAACRVVAAEPALPAAVHRHARTIAAGCGTEVSAGAVQSLPMPSAAAAAGAAERLRARGVLVGCFRPPSVPDGVSRLRLTARTDLDPDALAAALGAVREVVREAVADAPRQTLRGVRP</sequence>
<dbReference type="PANTHER" id="PTHR13693:SF100">
    <property type="entry name" value="8-AMINO-7-OXONONANOATE SYNTHASE"/>
    <property type="match status" value="1"/>
</dbReference>
<evidence type="ECO:0000256" key="9">
    <source>
        <dbReference type="ARBA" id="ARBA00032610"/>
    </source>
</evidence>
<evidence type="ECO:0000259" key="13">
    <source>
        <dbReference type="Pfam" id="PF00155"/>
    </source>
</evidence>
<dbReference type="InterPro" id="IPR015421">
    <property type="entry name" value="PyrdxlP-dep_Trfase_major"/>
</dbReference>
<evidence type="ECO:0000256" key="12">
    <source>
        <dbReference type="RuleBase" id="RU003693"/>
    </source>
</evidence>
<comment type="similarity">
    <text evidence="3">Belongs to the class-II pyridoxal-phosphate-dependent aminotransferase family. BioF subfamily.</text>
</comment>
<evidence type="ECO:0000313" key="14">
    <source>
        <dbReference type="EMBL" id="GGG49063.1"/>
    </source>
</evidence>
<evidence type="ECO:0000256" key="1">
    <source>
        <dbReference type="ARBA" id="ARBA00001933"/>
    </source>
</evidence>
<dbReference type="InterPro" id="IPR050087">
    <property type="entry name" value="AON_synthase_class-II"/>
</dbReference>
<keyword evidence="15" id="KW-1185">Reference proteome</keyword>
<dbReference type="AlphaFoldDB" id="A0A917GKB3"/>
<dbReference type="PANTHER" id="PTHR13693">
    <property type="entry name" value="CLASS II AMINOTRANSFERASE/8-AMINO-7-OXONONANOATE SYNTHASE"/>
    <property type="match status" value="1"/>
</dbReference>
<name>A0A917GKB3_9MICC</name>
<dbReference type="InterPro" id="IPR004839">
    <property type="entry name" value="Aminotransferase_I/II_large"/>
</dbReference>
<dbReference type="SUPFAM" id="SSF53383">
    <property type="entry name" value="PLP-dependent transferases"/>
    <property type="match status" value="1"/>
</dbReference>
<evidence type="ECO:0000256" key="7">
    <source>
        <dbReference type="ARBA" id="ARBA00022756"/>
    </source>
</evidence>
<evidence type="ECO:0000256" key="10">
    <source>
        <dbReference type="ARBA" id="ARBA00033381"/>
    </source>
</evidence>
<evidence type="ECO:0000256" key="4">
    <source>
        <dbReference type="ARBA" id="ARBA00011738"/>
    </source>
</evidence>
<feature type="domain" description="Aminotransferase class I/classII large" evidence="13">
    <location>
        <begin position="32"/>
        <end position="363"/>
    </location>
</feature>
<comment type="caution">
    <text evidence="14">The sequence shown here is derived from an EMBL/GenBank/DDBJ whole genome shotgun (WGS) entry which is preliminary data.</text>
</comment>